<sequence>MTEEEETNQSREKIAEMGKQEMHEPVSIHLIEMAHEPENANVSVEDYETERNGQPKLEDVSEKKESEKQPTTLASIPKEILDMIFSELYDSGVDPSTFINLCNANKAFVGVAQAYIFREISLPIQGPTTVVPEVPPTCERFRNLVRDRPALPGHVQVLHLTYIWEGIEKNKETLTHESRTINPHFPEILSRLSNLREVRIRIQDGNWRNDSETATAMALWNTFKDIEIKRLIIDCSRTPILTRMMQLKTEEFTINTKLYTICPGFTFDNTMSSSMPSLKCIHFGKLCLNPDTLAKICLRTRDLKSLFVRLCSSGRQGYSGLYALDSIQGSVEELALLELESPRQYLHLKLSQQVSFHSFVKLRTLRVAASLWFNQATFINPNHQGQRGFSYRLEDRSGLYRLLPTQLEELEIQFNHPFGIFGANPSYSIVFRQLSEVIQRKGCEWIEDLAKHSEYLPKLRILKLFELHSNPQLCIGKYVPPVNVMETFREAGMDLEIRVRLSDE</sequence>
<accession>A0A6A5ZHY8</accession>
<evidence type="ECO:0008006" key="4">
    <source>
        <dbReference type="Google" id="ProtNLM"/>
    </source>
</evidence>
<keyword evidence="3" id="KW-1185">Reference proteome</keyword>
<organism evidence="2 3">
    <name type="scientific">Lophiotrema nucula</name>
    <dbReference type="NCBI Taxonomy" id="690887"/>
    <lineage>
        <taxon>Eukaryota</taxon>
        <taxon>Fungi</taxon>
        <taxon>Dikarya</taxon>
        <taxon>Ascomycota</taxon>
        <taxon>Pezizomycotina</taxon>
        <taxon>Dothideomycetes</taxon>
        <taxon>Pleosporomycetidae</taxon>
        <taxon>Pleosporales</taxon>
        <taxon>Lophiotremataceae</taxon>
        <taxon>Lophiotrema</taxon>
    </lineage>
</organism>
<feature type="region of interest" description="Disordered" evidence="1">
    <location>
        <begin position="35"/>
        <end position="71"/>
    </location>
</feature>
<feature type="compositionally biased region" description="Basic and acidic residues" evidence="1">
    <location>
        <begin position="49"/>
        <end position="68"/>
    </location>
</feature>
<dbReference type="AlphaFoldDB" id="A0A6A5ZHY8"/>
<proteinExistence type="predicted"/>
<dbReference type="OrthoDB" id="3668186at2759"/>
<evidence type="ECO:0000256" key="1">
    <source>
        <dbReference type="SAM" id="MobiDB-lite"/>
    </source>
</evidence>
<dbReference type="EMBL" id="ML977317">
    <property type="protein sequence ID" value="KAF2118427.1"/>
    <property type="molecule type" value="Genomic_DNA"/>
</dbReference>
<gene>
    <name evidence="2" type="ORF">BDV96DRAFT_597255</name>
</gene>
<feature type="region of interest" description="Disordered" evidence="1">
    <location>
        <begin position="1"/>
        <end position="21"/>
    </location>
</feature>
<protein>
    <recommendedName>
        <fullName evidence="4">F-box domain-containing protein</fullName>
    </recommendedName>
</protein>
<feature type="compositionally biased region" description="Basic and acidic residues" evidence="1">
    <location>
        <begin position="8"/>
        <end position="21"/>
    </location>
</feature>
<evidence type="ECO:0000313" key="2">
    <source>
        <dbReference type="EMBL" id="KAF2118427.1"/>
    </source>
</evidence>
<dbReference type="Proteomes" id="UP000799770">
    <property type="component" value="Unassembled WGS sequence"/>
</dbReference>
<name>A0A6A5ZHY8_9PLEO</name>
<reference evidence="2" key="1">
    <citation type="journal article" date="2020" name="Stud. Mycol.">
        <title>101 Dothideomycetes genomes: a test case for predicting lifestyles and emergence of pathogens.</title>
        <authorList>
            <person name="Haridas S."/>
            <person name="Albert R."/>
            <person name="Binder M."/>
            <person name="Bloem J."/>
            <person name="Labutti K."/>
            <person name="Salamov A."/>
            <person name="Andreopoulos B."/>
            <person name="Baker S."/>
            <person name="Barry K."/>
            <person name="Bills G."/>
            <person name="Bluhm B."/>
            <person name="Cannon C."/>
            <person name="Castanera R."/>
            <person name="Culley D."/>
            <person name="Daum C."/>
            <person name="Ezra D."/>
            <person name="Gonzalez J."/>
            <person name="Henrissat B."/>
            <person name="Kuo A."/>
            <person name="Liang C."/>
            <person name="Lipzen A."/>
            <person name="Lutzoni F."/>
            <person name="Magnuson J."/>
            <person name="Mondo S."/>
            <person name="Nolan M."/>
            <person name="Ohm R."/>
            <person name="Pangilinan J."/>
            <person name="Park H.-J."/>
            <person name="Ramirez L."/>
            <person name="Alfaro M."/>
            <person name="Sun H."/>
            <person name="Tritt A."/>
            <person name="Yoshinaga Y."/>
            <person name="Zwiers L.-H."/>
            <person name="Turgeon B."/>
            <person name="Goodwin S."/>
            <person name="Spatafora J."/>
            <person name="Crous P."/>
            <person name="Grigoriev I."/>
        </authorList>
    </citation>
    <scope>NUCLEOTIDE SEQUENCE</scope>
    <source>
        <strain evidence="2">CBS 627.86</strain>
    </source>
</reference>
<evidence type="ECO:0000313" key="3">
    <source>
        <dbReference type="Proteomes" id="UP000799770"/>
    </source>
</evidence>